<dbReference type="Pfam" id="PF05345">
    <property type="entry name" value="He_PIG"/>
    <property type="match status" value="1"/>
</dbReference>
<evidence type="ECO:0000256" key="2">
    <source>
        <dbReference type="ARBA" id="ARBA00022525"/>
    </source>
</evidence>
<dbReference type="Proteomes" id="UP000346198">
    <property type="component" value="Unassembled WGS sequence"/>
</dbReference>
<dbReference type="Pfam" id="PF24517">
    <property type="entry name" value="CBM96"/>
    <property type="match status" value="1"/>
</dbReference>
<keyword evidence="2" id="KW-0964">Secreted</keyword>
<comment type="subcellular location">
    <subcellularLocation>
        <location evidence="1">Secreted</location>
    </subcellularLocation>
</comment>
<evidence type="ECO:0000259" key="4">
    <source>
        <dbReference type="Pfam" id="PF20009"/>
    </source>
</evidence>
<dbReference type="RefSeq" id="WP_136060742.1">
    <property type="nucleotide sequence ID" value="NZ_CAAHFH010000001.1"/>
</dbReference>
<name>A0A6C2UGL9_9BACT</name>
<dbReference type="GO" id="GO:0005509">
    <property type="term" value="F:calcium ion binding"/>
    <property type="evidence" value="ECO:0007669"/>
    <property type="project" value="InterPro"/>
</dbReference>
<dbReference type="InterPro" id="IPR015919">
    <property type="entry name" value="Cadherin-like_sf"/>
</dbReference>
<gene>
    <name evidence="6" type="ORF">SCARR_01388</name>
</gene>
<evidence type="ECO:0000256" key="1">
    <source>
        <dbReference type="ARBA" id="ARBA00004613"/>
    </source>
</evidence>
<dbReference type="InterPro" id="IPR013783">
    <property type="entry name" value="Ig-like_fold"/>
</dbReference>
<reference evidence="6 7" key="1">
    <citation type="submission" date="2019-04" db="EMBL/GenBank/DDBJ databases">
        <authorList>
            <person name="Van Vliet M D."/>
        </authorList>
    </citation>
    <scope>NUCLEOTIDE SEQUENCE [LARGE SCALE GENOMIC DNA]</scope>
    <source>
        <strain evidence="6 7">F21</strain>
    </source>
</reference>
<dbReference type="SUPFAM" id="SSF49313">
    <property type="entry name" value="Cadherin-like"/>
    <property type="match status" value="2"/>
</dbReference>
<dbReference type="GO" id="GO:0016020">
    <property type="term" value="C:membrane"/>
    <property type="evidence" value="ECO:0007669"/>
    <property type="project" value="InterPro"/>
</dbReference>
<organism evidence="6 7">
    <name type="scientific">Pontiella sulfatireligans</name>
    <dbReference type="NCBI Taxonomy" id="2750658"/>
    <lineage>
        <taxon>Bacteria</taxon>
        <taxon>Pseudomonadati</taxon>
        <taxon>Kiritimatiellota</taxon>
        <taxon>Kiritimatiellia</taxon>
        <taxon>Kiritimatiellales</taxon>
        <taxon>Pontiellaceae</taxon>
        <taxon>Pontiella</taxon>
    </lineage>
</organism>
<sequence length="907" mass="96071">MTERPFRFPPPHIAGTDRSYNWVYDAKKYGYRWDAHDGLSGLHHHNVGMNLHGAFQIKGDDHDTHNNTGLGGLSKNDFIILAEYSDVLGHDENINSRTWNNLGDKIAGHRTDSVLVVPIPGDHTNNWNGYLESGSASDQLRDVANLDFRPKSDSDLVDSGKVIAGITDGYVGSAPDIGAYESGDSNYWIPGCQAAQACTPIPLHGSDNVKTNADLMWLEGYQATSHNIYFGTESGSLPMIGNQTNNIFNPGPLAEGQTYYWRIDAVTPTGTVAGTEWKFSVDTYFVSATISFNPLHDSYVQDTSPNSNYGSDSQLKLITQITYGYNREAYMKFDVDVPGEIVSATLELHNSGGSHTKGVGIYSMTDTSWDEATLTWNNRPPIDGVHLDDQDVNSGSWASFEVSSVVVSNGLVSFGLIRDPLDSQRSIDSRESAFAPVLKVEYVPDTDYFADWAGGYALGSESGLLDNPDGDMFNNLTEYALGGSPTDPGDAAAIVPIFDGMHYIYRRRTDATERELTYTLEARTNLVAGSWSVIAAAPSGVAPLEVGFEAVTNQIVTTNDSRFVRLRISAPANLPPLFAADPLTKASGIENVAYSGSVAGDASEPEHNSMTFSRVSGPAWLSMASDGTLSGTPGVGDLGLNTFMVQVNAAGGSDTAMLNITVLANQPPAFTADPFSKGNAATNSAYGGSVAGAASDPENDAMTFSKVSGPAWLSVASDGTLSGTPGAGDLGLNTFTVQVDATGGSDAATVNITVSSVGAMPSGYPAGVGTNVGDEWISRVQFSTIDQSSGADGGYVDRTTVSASVTAGSSHTMTVTYGYSGTAFSENLSIWIDFNRDGDFTDAGEQCLTVSNQQYSGSGSITIPSGASLGETRMRVAMSYSSQAGLSADGSGSFTYGEVEDYKLVVE</sequence>
<evidence type="ECO:0000313" key="7">
    <source>
        <dbReference type="Proteomes" id="UP000346198"/>
    </source>
</evidence>
<keyword evidence="7" id="KW-1185">Reference proteome</keyword>
<dbReference type="AlphaFoldDB" id="A0A6C2UGL9"/>
<dbReference type="Gene3D" id="2.60.40.10">
    <property type="entry name" value="Immunoglobulins"/>
    <property type="match status" value="2"/>
</dbReference>
<dbReference type="InterPro" id="IPR045474">
    <property type="entry name" value="GEVED"/>
</dbReference>
<keyword evidence="3" id="KW-0732">Signal</keyword>
<evidence type="ECO:0000259" key="5">
    <source>
        <dbReference type="Pfam" id="PF24517"/>
    </source>
</evidence>
<proteinExistence type="predicted"/>
<dbReference type="InterPro" id="IPR055372">
    <property type="entry name" value="CBM96"/>
</dbReference>
<dbReference type="NCBIfam" id="NF033679">
    <property type="entry name" value="DNRLRE_dom"/>
    <property type="match status" value="1"/>
</dbReference>
<dbReference type="GO" id="GO:0005576">
    <property type="term" value="C:extracellular region"/>
    <property type="evidence" value="ECO:0007669"/>
    <property type="project" value="UniProtKB-SubCell"/>
</dbReference>
<dbReference type="EMBL" id="CAAHFH010000001">
    <property type="protein sequence ID" value="VGO19330.1"/>
    <property type="molecule type" value="Genomic_DNA"/>
</dbReference>
<dbReference type="Pfam" id="PF20009">
    <property type="entry name" value="GEVED"/>
    <property type="match status" value="1"/>
</dbReference>
<evidence type="ECO:0000313" key="6">
    <source>
        <dbReference type="EMBL" id="VGO19330.1"/>
    </source>
</evidence>
<feature type="domain" description="GEVED" evidence="4">
    <location>
        <begin position="827"/>
        <end position="904"/>
    </location>
</feature>
<evidence type="ECO:0008006" key="8">
    <source>
        <dbReference type="Google" id="ProtNLM"/>
    </source>
</evidence>
<dbReference type="Pfam" id="PF17963">
    <property type="entry name" value="Big_9"/>
    <property type="match status" value="1"/>
</dbReference>
<protein>
    <recommendedName>
        <fullName evidence="8">Staphylococcus aureus surface protein A</fullName>
    </recommendedName>
</protein>
<accession>A0A6C2UGL9</accession>
<feature type="domain" description="Carbohydrate-binding module family 96" evidence="5">
    <location>
        <begin position="289"/>
        <end position="441"/>
    </location>
</feature>
<evidence type="ECO:0000256" key="3">
    <source>
        <dbReference type="ARBA" id="ARBA00022729"/>
    </source>
</evidence>